<dbReference type="GO" id="GO:0005737">
    <property type="term" value="C:cytoplasm"/>
    <property type="evidence" value="ECO:0007669"/>
    <property type="project" value="UniProtKB-SubCell"/>
</dbReference>
<keyword evidence="7" id="KW-1185">Reference proteome</keyword>
<dbReference type="SUPFAM" id="SSF50978">
    <property type="entry name" value="WD40 repeat-like"/>
    <property type="match status" value="1"/>
</dbReference>
<dbReference type="EMBL" id="UYWY01019672">
    <property type="protein sequence ID" value="VDM38714.1"/>
    <property type="molecule type" value="Genomic_DNA"/>
</dbReference>
<evidence type="ECO:0000313" key="6">
    <source>
        <dbReference type="EMBL" id="VDM38714.1"/>
    </source>
</evidence>
<evidence type="ECO:0000313" key="7">
    <source>
        <dbReference type="Proteomes" id="UP000050794"/>
    </source>
</evidence>
<keyword evidence="4" id="KW-0819">tRNA processing</keyword>
<dbReference type="PANTHER" id="PTHR14344:SF3">
    <property type="entry name" value="WD REPEAT-CONTAINING PROTEIN 6"/>
    <property type="match status" value="1"/>
</dbReference>
<evidence type="ECO:0000256" key="5">
    <source>
        <dbReference type="ARBA" id="ARBA00022737"/>
    </source>
</evidence>
<dbReference type="Gene3D" id="2.130.10.10">
    <property type="entry name" value="YVTN repeat-like/Quinoprotein amine dehydrogenase"/>
    <property type="match status" value="2"/>
</dbReference>
<organism evidence="7 8">
    <name type="scientific">Toxocara canis</name>
    <name type="common">Canine roundworm</name>
    <dbReference type="NCBI Taxonomy" id="6265"/>
    <lineage>
        <taxon>Eukaryota</taxon>
        <taxon>Metazoa</taxon>
        <taxon>Ecdysozoa</taxon>
        <taxon>Nematoda</taxon>
        <taxon>Chromadorea</taxon>
        <taxon>Rhabditida</taxon>
        <taxon>Spirurina</taxon>
        <taxon>Ascaridomorpha</taxon>
        <taxon>Ascaridoidea</taxon>
        <taxon>Toxocaridae</taxon>
        <taxon>Toxocara</taxon>
    </lineage>
</organism>
<comment type="subcellular location">
    <subcellularLocation>
        <location evidence="1">Cytoplasm</location>
    </subcellularLocation>
</comment>
<evidence type="ECO:0000256" key="3">
    <source>
        <dbReference type="ARBA" id="ARBA00022574"/>
    </source>
</evidence>
<sequence length="527" mass="58023">MCEISKQLKLVRKGGPLLAGKDVPKAAVECDGRIFIGTRKGSIIVIRNDRVIQTEPYCHGRESITDLIVFRSKLISIGRDGKLAVWLISRNQDDKLTLLGKRSPSFWVDMEWPCKFISGCGEALLIAGFRGTSFVLIDYETGHQLCEVNCGGGHRVWHLAIKNVCSNRGTSMEVRDVRLEFIRKGMLIQMDVNLPTVDIISSNAHTSEMSAICTLKGADDEEVLVTAGVDTHLVVSRIAVAGYFPILFRSSMHTSSIYALSALDGFLLSAGGKSQLFLWRYGNGELMLLFTLRMKGDARLVSVQLVETSPRFTFLVAASDSRLAWYILKKDLSGVDSCISLTSALCGTPMMTKVTSHNFEGIHSVYAVSTSGALIIWPDIEIPTKFKVMEIEKAGLSALDVLQWSDHAVVVAGSESGRISAARVRPAEQIVFAHFDWHGATCTDMRIRRSNVEHVVCIVSIALDCRIALFAFSLVSQKIEFRHALVLNVANPSSFCFISKKGREEVDIAIVGSSLQIVSFTDLELLK</sequence>
<dbReference type="PANTHER" id="PTHR14344">
    <property type="entry name" value="WD REPEAT PROTEIN"/>
    <property type="match status" value="1"/>
</dbReference>
<dbReference type="Proteomes" id="UP000050794">
    <property type="component" value="Unassembled WGS sequence"/>
</dbReference>
<name>A0A183UFX3_TOXCA</name>
<reference evidence="8" key="1">
    <citation type="submission" date="2016-06" db="UniProtKB">
        <authorList>
            <consortium name="WormBaseParasite"/>
        </authorList>
    </citation>
    <scope>IDENTIFICATION</scope>
</reference>
<keyword evidence="3" id="KW-0853">WD repeat</keyword>
<dbReference type="InterPro" id="IPR015943">
    <property type="entry name" value="WD40/YVTN_repeat-like_dom_sf"/>
</dbReference>
<keyword evidence="2" id="KW-0963">Cytoplasm</keyword>
<keyword evidence="5" id="KW-0677">Repeat</keyword>
<dbReference type="InterPro" id="IPR036322">
    <property type="entry name" value="WD40_repeat_dom_sf"/>
</dbReference>
<dbReference type="InterPro" id="IPR051973">
    <property type="entry name" value="tRNA_Anticodon_Mtase-Reg"/>
</dbReference>
<accession>A0A183UFX3</accession>
<evidence type="ECO:0000256" key="4">
    <source>
        <dbReference type="ARBA" id="ARBA00022694"/>
    </source>
</evidence>
<gene>
    <name evidence="6" type="ORF">TCNE_LOCUS7393</name>
</gene>
<dbReference type="GO" id="GO:0030488">
    <property type="term" value="P:tRNA methylation"/>
    <property type="evidence" value="ECO:0007669"/>
    <property type="project" value="TreeGrafter"/>
</dbReference>
<evidence type="ECO:0000256" key="1">
    <source>
        <dbReference type="ARBA" id="ARBA00004496"/>
    </source>
</evidence>
<dbReference type="WBParaSite" id="TCNE_0000739301-mRNA-1">
    <property type="protein sequence ID" value="TCNE_0000739301-mRNA-1"/>
    <property type="gene ID" value="TCNE_0000739301"/>
</dbReference>
<evidence type="ECO:0000313" key="8">
    <source>
        <dbReference type="WBParaSite" id="TCNE_0000739301-mRNA-1"/>
    </source>
</evidence>
<reference evidence="6 7" key="2">
    <citation type="submission" date="2018-11" db="EMBL/GenBank/DDBJ databases">
        <authorList>
            <consortium name="Pathogen Informatics"/>
        </authorList>
    </citation>
    <scope>NUCLEOTIDE SEQUENCE [LARGE SCALE GENOMIC DNA]</scope>
</reference>
<dbReference type="AlphaFoldDB" id="A0A183UFX3"/>
<evidence type="ECO:0000256" key="2">
    <source>
        <dbReference type="ARBA" id="ARBA00022490"/>
    </source>
</evidence>
<proteinExistence type="predicted"/>
<protein>
    <submittedName>
        <fullName evidence="8">WD_REPEATS_REGION domain-containing protein</fullName>
    </submittedName>
</protein>